<dbReference type="Gene3D" id="1.10.533.10">
    <property type="entry name" value="Death Domain, Fas"/>
    <property type="match status" value="1"/>
</dbReference>
<evidence type="ECO:0000313" key="6">
    <source>
        <dbReference type="Proteomes" id="UP000014760"/>
    </source>
</evidence>
<organism evidence="4">
    <name type="scientific">Capitella teleta</name>
    <name type="common">Polychaete worm</name>
    <dbReference type="NCBI Taxonomy" id="283909"/>
    <lineage>
        <taxon>Eukaryota</taxon>
        <taxon>Metazoa</taxon>
        <taxon>Spiralia</taxon>
        <taxon>Lophotrochozoa</taxon>
        <taxon>Annelida</taxon>
        <taxon>Polychaeta</taxon>
        <taxon>Sedentaria</taxon>
        <taxon>Scolecida</taxon>
        <taxon>Capitellidae</taxon>
        <taxon>Capitella</taxon>
    </lineage>
</organism>
<evidence type="ECO:0000313" key="5">
    <source>
        <dbReference type="EnsemblMetazoa" id="CapteP213258"/>
    </source>
</evidence>
<protein>
    <recommendedName>
        <fullName evidence="3">CARD domain-containing protein</fullName>
    </recommendedName>
</protein>
<feature type="region of interest" description="Disordered" evidence="2">
    <location>
        <begin position="1"/>
        <end position="34"/>
    </location>
</feature>
<sequence>MNSSQATDIHRSIIAGDPQPPRSVSITSPNEYTDHMDPAERMVLRKRKSAMMAGFNLSRGLLDDLKGAGLLSQEAVQYIELERSMSSRVSKTIDTLISQNTPDAFSTFVFVLASHDEKLSRDLQSDLRIERGEVHPSEDTLMDASMAVHMRFGTSKRFSESEKRFISELIATKLTIVKEEWEQNLSTVRLQLSQERSKNRSLEDKSRLCAKSLREFIKRHEPQLTNHAHELQTTRSALDTSMDESEVGALSRFYEELKKMLVRIAVVLEQRETLLKEHAKMTDILKGSGEFGLMTASATVNNGLPIDHGDKDRTIKRLNKRVSDLEHECEIYQNLLEQLQQQSGQPRGRKSYITV</sequence>
<evidence type="ECO:0000256" key="2">
    <source>
        <dbReference type="SAM" id="MobiDB-lite"/>
    </source>
</evidence>
<gene>
    <name evidence="4" type="ORF">CAPTEDRAFT_213258</name>
</gene>
<keyword evidence="1" id="KW-0175">Coiled coil</keyword>
<accession>R7UY43</accession>
<reference evidence="5" key="3">
    <citation type="submission" date="2015-06" db="UniProtKB">
        <authorList>
            <consortium name="EnsemblMetazoa"/>
        </authorList>
    </citation>
    <scope>IDENTIFICATION</scope>
</reference>
<dbReference type="Proteomes" id="UP000014760">
    <property type="component" value="Unassembled WGS sequence"/>
</dbReference>
<evidence type="ECO:0000256" key="1">
    <source>
        <dbReference type="SAM" id="Coils"/>
    </source>
</evidence>
<feature type="domain" description="CARD" evidence="3">
    <location>
        <begin position="36"/>
        <end position="127"/>
    </location>
</feature>
<evidence type="ECO:0000259" key="3">
    <source>
        <dbReference type="PROSITE" id="PS50209"/>
    </source>
</evidence>
<feature type="coiled-coil region" evidence="1">
    <location>
        <begin position="315"/>
        <end position="342"/>
    </location>
</feature>
<keyword evidence="6" id="KW-1185">Reference proteome</keyword>
<name>R7UY43_CAPTE</name>
<reference evidence="4 6" key="2">
    <citation type="journal article" date="2013" name="Nature">
        <title>Insights into bilaterian evolution from three spiralian genomes.</title>
        <authorList>
            <person name="Simakov O."/>
            <person name="Marletaz F."/>
            <person name="Cho S.J."/>
            <person name="Edsinger-Gonzales E."/>
            <person name="Havlak P."/>
            <person name="Hellsten U."/>
            <person name="Kuo D.H."/>
            <person name="Larsson T."/>
            <person name="Lv J."/>
            <person name="Arendt D."/>
            <person name="Savage R."/>
            <person name="Osoegawa K."/>
            <person name="de Jong P."/>
            <person name="Grimwood J."/>
            <person name="Chapman J.A."/>
            <person name="Shapiro H."/>
            <person name="Aerts A."/>
            <person name="Otillar R.P."/>
            <person name="Terry A.Y."/>
            <person name="Boore J.L."/>
            <person name="Grigoriev I.V."/>
            <person name="Lindberg D.R."/>
            <person name="Seaver E.C."/>
            <person name="Weisblat D.A."/>
            <person name="Putnam N.H."/>
            <person name="Rokhsar D.S."/>
        </authorList>
    </citation>
    <scope>NUCLEOTIDE SEQUENCE</scope>
    <source>
        <strain evidence="4 6">I ESC-2004</strain>
    </source>
</reference>
<dbReference type="OrthoDB" id="6285665at2759"/>
<dbReference type="Pfam" id="PF00619">
    <property type="entry name" value="CARD"/>
    <property type="match status" value="1"/>
</dbReference>
<dbReference type="HOGENOM" id="CLU_776699_0_0_1"/>
<dbReference type="EnsemblMetazoa" id="CapteT213258">
    <property type="protein sequence ID" value="CapteP213258"/>
    <property type="gene ID" value="CapteG213258"/>
</dbReference>
<feature type="compositionally biased region" description="Polar residues" evidence="2">
    <location>
        <begin position="22"/>
        <end position="31"/>
    </location>
</feature>
<dbReference type="GO" id="GO:0042981">
    <property type="term" value="P:regulation of apoptotic process"/>
    <property type="evidence" value="ECO:0007669"/>
    <property type="project" value="InterPro"/>
</dbReference>
<dbReference type="EMBL" id="KB299137">
    <property type="protein sequence ID" value="ELU08356.1"/>
    <property type="molecule type" value="Genomic_DNA"/>
</dbReference>
<feature type="coiled-coil region" evidence="1">
    <location>
        <begin position="178"/>
        <end position="205"/>
    </location>
</feature>
<dbReference type="EMBL" id="AMQN01001074">
    <property type="status" value="NOT_ANNOTATED_CDS"/>
    <property type="molecule type" value="Genomic_DNA"/>
</dbReference>
<dbReference type="PROSITE" id="PS50209">
    <property type="entry name" value="CARD"/>
    <property type="match status" value="1"/>
</dbReference>
<reference evidence="6" key="1">
    <citation type="submission" date="2012-12" db="EMBL/GenBank/DDBJ databases">
        <authorList>
            <person name="Hellsten U."/>
            <person name="Grimwood J."/>
            <person name="Chapman J.A."/>
            <person name="Shapiro H."/>
            <person name="Aerts A."/>
            <person name="Otillar R.P."/>
            <person name="Terry A.Y."/>
            <person name="Boore J.L."/>
            <person name="Simakov O."/>
            <person name="Marletaz F."/>
            <person name="Cho S.-J."/>
            <person name="Edsinger-Gonzales E."/>
            <person name="Havlak P."/>
            <person name="Kuo D.-H."/>
            <person name="Larsson T."/>
            <person name="Lv J."/>
            <person name="Arendt D."/>
            <person name="Savage R."/>
            <person name="Osoegawa K."/>
            <person name="de Jong P."/>
            <person name="Lindberg D.R."/>
            <person name="Seaver E.C."/>
            <person name="Weisblat D.A."/>
            <person name="Putnam N.H."/>
            <person name="Grigoriev I.V."/>
            <person name="Rokhsar D.S."/>
        </authorList>
    </citation>
    <scope>NUCLEOTIDE SEQUENCE</scope>
    <source>
        <strain evidence="6">I ESC-2004</strain>
    </source>
</reference>
<evidence type="ECO:0000313" key="4">
    <source>
        <dbReference type="EMBL" id="ELU08356.1"/>
    </source>
</evidence>
<dbReference type="AlphaFoldDB" id="R7UY43"/>
<dbReference type="SUPFAM" id="SSF47986">
    <property type="entry name" value="DEATH domain"/>
    <property type="match status" value="1"/>
</dbReference>
<proteinExistence type="predicted"/>
<dbReference type="InterPro" id="IPR001315">
    <property type="entry name" value="CARD"/>
</dbReference>
<dbReference type="InterPro" id="IPR011029">
    <property type="entry name" value="DEATH-like_dom_sf"/>
</dbReference>